<dbReference type="PANTHER" id="PTHR31278:SF2">
    <property type="entry name" value="SMALL RIBOSOMAL SUBUNIT PROTEIN MS37"/>
    <property type="match status" value="1"/>
</dbReference>
<dbReference type="GO" id="GO:0005761">
    <property type="term" value="C:mitochondrial ribosome"/>
    <property type="evidence" value="ECO:0007669"/>
    <property type="project" value="InterPro"/>
</dbReference>
<name>A0AAN7VS13_9COLE</name>
<comment type="caution">
    <text evidence="3">The sequence shown here is derived from an EMBL/GenBank/DDBJ whole genome shotgun (WGS) entry which is preliminary data.</text>
</comment>
<dbReference type="GO" id="GO:0032543">
    <property type="term" value="P:mitochondrial translation"/>
    <property type="evidence" value="ECO:0007669"/>
    <property type="project" value="InterPro"/>
</dbReference>
<dbReference type="Pfam" id="PF06747">
    <property type="entry name" value="CHCH"/>
    <property type="match status" value="1"/>
</dbReference>
<dbReference type="SUPFAM" id="SSF47072">
    <property type="entry name" value="Cysteine alpha-hairpin motif"/>
    <property type="match status" value="1"/>
</dbReference>
<dbReference type="AlphaFoldDB" id="A0AAN7VS13"/>
<dbReference type="Gene3D" id="1.10.287.1130">
    <property type="entry name" value="CytochromE C oxidase copper chaperone"/>
    <property type="match status" value="1"/>
</dbReference>
<sequence length="118" mass="13692">MKILPTLWAARGNPKEPVPFQEILPLKLRPFVSGKGDKTSNVCCIYEMSVLFGCLKENEFKESACPKEIKAFQKCFSDYNLQKRIKKEREVKGIMTPGEHKLPYKQLNKLLRMYPNVK</sequence>
<evidence type="ECO:0000256" key="1">
    <source>
        <dbReference type="ARBA" id="ARBA00023157"/>
    </source>
</evidence>
<evidence type="ECO:0000259" key="2">
    <source>
        <dbReference type="Pfam" id="PF06747"/>
    </source>
</evidence>
<accession>A0AAN7VS13</accession>
<keyword evidence="1" id="KW-1015">Disulfide bond</keyword>
<proteinExistence type="predicted"/>
<dbReference type="PANTHER" id="PTHR31278">
    <property type="entry name" value="CHCHD1"/>
    <property type="match status" value="1"/>
</dbReference>
<protein>
    <recommendedName>
        <fullName evidence="2">CHCH domain-containing protein</fullName>
    </recommendedName>
</protein>
<gene>
    <name evidence="3" type="ORF">RI129_003791</name>
</gene>
<evidence type="ECO:0000313" key="3">
    <source>
        <dbReference type="EMBL" id="KAK5648899.1"/>
    </source>
</evidence>
<dbReference type="InterPro" id="IPR009069">
    <property type="entry name" value="Cys_alpha_HP_mot_SF"/>
</dbReference>
<feature type="domain" description="CHCH" evidence="2">
    <location>
        <begin position="44"/>
        <end position="77"/>
    </location>
</feature>
<dbReference type="EMBL" id="JAVRBK010000002">
    <property type="protein sequence ID" value="KAK5648899.1"/>
    <property type="molecule type" value="Genomic_DNA"/>
</dbReference>
<dbReference type="Proteomes" id="UP001329430">
    <property type="component" value="Chromosome 2"/>
</dbReference>
<dbReference type="InterPro" id="IPR033620">
    <property type="entry name" value="Ribosomal_mS37_met"/>
</dbReference>
<dbReference type="GO" id="GO:0003723">
    <property type="term" value="F:RNA binding"/>
    <property type="evidence" value="ECO:0007669"/>
    <property type="project" value="TreeGrafter"/>
</dbReference>
<keyword evidence="4" id="KW-1185">Reference proteome</keyword>
<organism evidence="3 4">
    <name type="scientific">Pyrocoelia pectoralis</name>
    <dbReference type="NCBI Taxonomy" id="417401"/>
    <lineage>
        <taxon>Eukaryota</taxon>
        <taxon>Metazoa</taxon>
        <taxon>Ecdysozoa</taxon>
        <taxon>Arthropoda</taxon>
        <taxon>Hexapoda</taxon>
        <taxon>Insecta</taxon>
        <taxon>Pterygota</taxon>
        <taxon>Neoptera</taxon>
        <taxon>Endopterygota</taxon>
        <taxon>Coleoptera</taxon>
        <taxon>Polyphaga</taxon>
        <taxon>Elateriformia</taxon>
        <taxon>Elateroidea</taxon>
        <taxon>Lampyridae</taxon>
        <taxon>Lampyrinae</taxon>
        <taxon>Pyrocoelia</taxon>
    </lineage>
</organism>
<dbReference type="PROSITE" id="PS51808">
    <property type="entry name" value="CHCH"/>
    <property type="match status" value="1"/>
</dbReference>
<evidence type="ECO:0000313" key="4">
    <source>
        <dbReference type="Proteomes" id="UP001329430"/>
    </source>
</evidence>
<dbReference type="GO" id="GO:0005654">
    <property type="term" value="C:nucleoplasm"/>
    <property type="evidence" value="ECO:0007669"/>
    <property type="project" value="TreeGrafter"/>
</dbReference>
<reference evidence="3 4" key="1">
    <citation type="journal article" date="2024" name="Insects">
        <title>An Improved Chromosome-Level Genome Assembly of the Firefly Pyrocoelia pectoralis.</title>
        <authorList>
            <person name="Fu X."/>
            <person name="Meyer-Rochow V.B."/>
            <person name="Ballantyne L."/>
            <person name="Zhu X."/>
        </authorList>
    </citation>
    <scope>NUCLEOTIDE SEQUENCE [LARGE SCALE GENOMIC DNA]</scope>
    <source>
        <strain evidence="3">XCY_ONT2</strain>
    </source>
</reference>
<dbReference type="InterPro" id="IPR010625">
    <property type="entry name" value="CHCH"/>
</dbReference>